<reference evidence="1 2" key="1">
    <citation type="submission" date="2016-01" db="EMBL/GenBank/DDBJ databases">
        <authorList>
            <person name="Oliw E.H."/>
        </authorList>
    </citation>
    <scope>NUCLEOTIDE SEQUENCE [LARGE SCALE GENOMIC DNA]</scope>
    <source>
        <strain evidence="1 2">DY10</strain>
    </source>
</reference>
<sequence>MGFIKEPEGVDFVIKGEPLTESQKQIISDFIKADKAQKASAIIRRGTQNGCKKRAGHTA</sequence>
<proteinExistence type="predicted"/>
<protein>
    <submittedName>
        <fullName evidence="1">Uncharacterized protein</fullName>
    </submittedName>
</protein>
<dbReference type="OrthoDB" id="983188at2"/>
<dbReference type="AlphaFoldDB" id="A0A1P9WYQ1"/>
<gene>
    <name evidence="1" type="ORF">AWR27_14955</name>
</gene>
<evidence type="ECO:0000313" key="1">
    <source>
        <dbReference type="EMBL" id="AQG80506.1"/>
    </source>
</evidence>
<dbReference type="EMBL" id="CP014263">
    <property type="protein sequence ID" value="AQG80506.1"/>
    <property type="molecule type" value="Genomic_DNA"/>
</dbReference>
<accession>A0A1P9WYQ1</accession>
<dbReference type="Proteomes" id="UP000187941">
    <property type="component" value="Chromosome"/>
</dbReference>
<name>A0A1P9WYQ1_9BACT</name>
<keyword evidence="2" id="KW-1185">Reference proteome</keyword>
<organism evidence="1 2">
    <name type="scientific">Spirosoma montaniterrae</name>
    <dbReference type="NCBI Taxonomy" id="1178516"/>
    <lineage>
        <taxon>Bacteria</taxon>
        <taxon>Pseudomonadati</taxon>
        <taxon>Bacteroidota</taxon>
        <taxon>Cytophagia</taxon>
        <taxon>Cytophagales</taxon>
        <taxon>Cytophagaceae</taxon>
        <taxon>Spirosoma</taxon>
    </lineage>
</organism>
<evidence type="ECO:0000313" key="2">
    <source>
        <dbReference type="Proteomes" id="UP000187941"/>
    </source>
</evidence>
<dbReference type="KEGG" id="smon:AWR27_14955"/>
<dbReference type="RefSeq" id="WP_077131932.1">
    <property type="nucleotide sequence ID" value="NZ_CP014263.1"/>
</dbReference>